<feature type="region of interest" description="Disordered" evidence="1">
    <location>
        <begin position="1"/>
        <end position="22"/>
    </location>
</feature>
<dbReference type="AlphaFoldDB" id="A0A7Y0EKU1"/>
<comment type="caution">
    <text evidence="2">The sequence shown here is derived from an EMBL/GenBank/DDBJ whole genome shotgun (WGS) entry which is preliminary data.</text>
</comment>
<sequence>MALKKISPKEQELYKKSEKSRAEKIKKEMEEKNMMEFENKEIIRKEEDDIEQDELNLTAAPLDNCGKKCKNKVIENVMEKDKSNNKHDSFFDSEELSGTNTPINLEIEIQPESKIDEGSYRFYVKDLSIEKEVMTKYGVKNKLVIDYHITCARDGEDLTYDLKQKYNISNSSKSGFYQVYRDLTSQPPSGKINLRNLLGIKGSCVVKHVLLDNGDVFPKIVNINAEIYKES</sequence>
<evidence type="ECO:0000256" key="1">
    <source>
        <dbReference type="SAM" id="MobiDB-lite"/>
    </source>
</evidence>
<proteinExistence type="predicted"/>
<feature type="compositionally biased region" description="Basic and acidic residues" evidence="1">
    <location>
        <begin position="7"/>
        <end position="22"/>
    </location>
</feature>
<gene>
    <name evidence="2" type="ORF">HBE96_21900</name>
</gene>
<evidence type="ECO:0000313" key="2">
    <source>
        <dbReference type="EMBL" id="NMM65241.1"/>
    </source>
</evidence>
<dbReference type="RefSeq" id="WP_169299822.1">
    <property type="nucleotide sequence ID" value="NZ_JABBNI010000063.1"/>
</dbReference>
<keyword evidence="3" id="KW-1185">Reference proteome</keyword>
<reference evidence="2 3" key="1">
    <citation type="submission" date="2020-06" db="EMBL/GenBank/DDBJ databases">
        <title>Complete Genome Sequence of Clostridium muelleri sp. nov. P21T, an Acid-Alcohol Producing Acetogen Isolated from Old Hay.</title>
        <authorList>
            <person name="Duncan K.E."/>
            <person name="Tanner R.S."/>
        </authorList>
    </citation>
    <scope>NUCLEOTIDE SEQUENCE [LARGE SCALE GENOMIC DNA]</scope>
    <source>
        <strain evidence="2 3">P21</strain>
    </source>
</reference>
<organism evidence="2 3">
    <name type="scientific">Clostridium muellerianum</name>
    <dbReference type="NCBI Taxonomy" id="2716538"/>
    <lineage>
        <taxon>Bacteria</taxon>
        <taxon>Bacillati</taxon>
        <taxon>Bacillota</taxon>
        <taxon>Clostridia</taxon>
        <taxon>Eubacteriales</taxon>
        <taxon>Clostridiaceae</taxon>
        <taxon>Clostridium</taxon>
    </lineage>
</organism>
<accession>A0A7Y0EKU1</accession>
<evidence type="ECO:0000313" key="3">
    <source>
        <dbReference type="Proteomes" id="UP000537131"/>
    </source>
</evidence>
<name>A0A7Y0EKU1_9CLOT</name>
<protein>
    <submittedName>
        <fullName evidence="2">Uncharacterized protein</fullName>
    </submittedName>
</protein>
<dbReference type="Proteomes" id="UP000537131">
    <property type="component" value="Unassembled WGS sequence"/>
</dbReference>
<dbReference type="EMBL" id="JABBNI010000063">
    <property type="protein sequence ID" value="NMM65241.1"/>
    <property type="molecule type" value="Genomic_DNA"/>
</dbReference>